<dbReference type="AlphaFoldDB" id="A0A9W9JSD8"/>
<proteinExistence type="predicted"/>
<accession>A0A9W9JSD8</accession>
<evidence type="ECO:0000313" key="1">
    <source>
        <dbReference type="EMBL" id="KAJ5198976.1"/>
    </source>
</evidence>
<evidence type="ECO:0000313" key="2">
    <source>
        <dbReference type="Proteomes" id="UP001150879"/>
    </source>
</evidence>
<dbReference type="EMBL" id="JAPQKP010000003">
    <property type="protein sequence ID" value="KAJ5198976.1"/>
    <property type="molecule type" value="Genomic_DNA"/>
</dbReference>
<dbReference type="Proteomes" id="UP001150879">
    <property type="component" value="Unassembled WGS sequence"/>
</dbReference>
<gene>
    <name evidence="1" type="ORF">N7472_004180</name>
</gene>
<protein>
    <submittedName>
        <fullName evidence="1">Uncharacterized protein</fullName>
    </submittedName>
</protein>
<name>A0A9W9JSD8_9EURO</name>
<reference evidence="1" key="1">
    <citation type="submission" date="2022-11" db="EMBL/GenBank/DDBJ databases">
        <authorList>
            <person name="Petersen C."/>
        </authorList>
    </citation>
    <scope>NUCLEOTIDE SEQUENCE</scope>
    <source>
        <strain evidence="1">IBT 16849</strain>
    </source>
</reference>
<organism evidence="1 2">
    <name type="scientific">Penicillium cf. griseofulvum</name>
    <dbReference type="NCBI Taxonomy" id="2972120"/>
    <lineage>
        <taxon>Eukaryota</taxon>
        <taxon>Fungi</taxon>
        <taxon>Dikarya</taxon>
        <taxon>Ascomycota</taxon>
        <taxon>Pezizomycotina</taxon>
        <taxon>Eurotiomycetes</taxon>
        <taxon>Eurotiomycetidae</taxon>
        <taxon>Eurotiales</taxon>
        <taxon>Aspergillaceae</taxon>
        <taxon>Penicillium</taxon>
    </lineage>
</organism>
<keyword evidence="2" id="KW-1185">Reference proteome</keyword>
<sequence>MTYTSLLALPFELWASIAPHYLSNPNMNLYRLACNKFNNELLHHLDLVLLSASLLNVATIITELLCDEAWLPKGPQRLWENNEGHGLLSDKDAPSNTREWARTIAERIVGRHKSKEEDGRRMWLKKACKEAWTILGGGAETWSDLTMLRVENGQEAVLADNSDMHALLYGTKQFPALRESLSHPQPIAISWSTEPDPYDPRFP</sequence>
<comment type="caution">
    <text evidence="1">The sequence shown here is derived from an EMBL/GenBank/DDBJ whole genome shotgun (WGS) entry which is preliminary data.</text>
</comment>
<reference evidence="1" key="2">
    <citation type="journal article" date="2023" name="IMA Fungus">
        <title>Comparative genomic study of the Penicillium genus elucidates a diverse pangenome and 15 lateral gene transfer events.</title>
        <authorList>
            <person name="Petersen C."/>
            <person name="Sorensen T."/>
            <person name="Nielsen M.R."/>
            <person name="Sondergaard T.E."/>
            <person name="Sorensen J.L."/>
            <person name="Fitzpatrick D.A."/>
            <person name="Frisvad J.C."/>
            <person name="Nielsen K.L."/>
        </authorList>
    </citation>
    <scope>NUCLEOTIDE SEQUENCE</scope>
    <source>
        <strain evidence="1">IBT 16849</strain>
    </source>
</reference>